<dbReference type="Proteomes" id="UP000016936">
    <property type="component" value="Unassembled WGS sequence"/>
</dbReference>
<evidence type="ECO:0000256" key="1">
    <source>
        <dbReference type="SAM" id="SignalP"/>
    </source>
</evidence>
<evidence type="ECO:0000313" key="2">
    <source>
        <dbReference type="EMBL" id="EMD93321.1"/>
    </source>
</evidence>
<feature type="signal peptide" evidence="1">
    <location>
        <begin position="1"/>
        <end position="17"/>
    </location>
</feature>
<gene>
    <name evidence="2" type="ORF">COCHEDRAFT_1038509</name>
</gene>
<sequence length="59" mass="6254">MKLSTFATPFALSTALAAVLEPRQQCSSSDACYSAVFGGGDFLRVVQAVEDCEDFLTTS</sequence>
<dbReference type="HOGENOM" id="CLU_2967191_0_0_1"/>
<dbReference type="OrthoDB" id="3695192at2759"/>
<keyword evidence="1" id="KW-0732">Signal</keyword>
<organism evidence="2 3">
    <name type="scientific">Cochliobolus heterostrophus (strain C5 / ATCC 48332 / race O)</name>
    <name type="common">Southern corn leaf blight fungus</name>
    <name type="synonym">Bipolaris maydis</name>
    <dbReference type="NCBI Taxonomy" id="701091"/>
    <lineage>
        <taxon>Eukaryota</taxon>
        <taxon>Fungi</taxon>
        <taxon>Dikarya</taxon>
        <taxon>Ascomycota</taxon>
        <taxon>Pezizomycotina</taxon>
        <taxon>Dothideomycetes</taxon>
        <taxon>Pleosporomycetidae</taxon>
        <taxon>Pleosporales</taxon>
        <taxon>Pleosporineae</taxon>
        <taxon>Pleosporaceae</taxon>
        <taxon>Bipolaris</taxon>
    </lineage>
</organism>
<reference evidence="2 3" key="1">
    <citation type="journal article" date="2012" name="PLoS Pathog.">
        <title>Diverse lifestyles and strategies of plant pathogenesis encoded in the genomes of eighteen Dothideomycetes fungi.</title>
        <authorList>
            <person name="Ohm R.A."/>
            <person name="Feau N."/>
            <person name="Henrissat B."/>
            <person name="Schoch C.L."/>
            <person name="Horwitz B.A."/>
            <person name="Barry K.W."/>
            <person name="Condon B.J."/>
            <person name="Copeland A.C."/>
            <person name="Dhillon B."/>
            <person name="Glaser F."/>
            <person name="Hesse C.N."/>
            <person name="Kosti I."/>
            <person name="LaButti K."/>
            <person name="Lindquist E.A."/>
            <person name="Lucas S."/>
            <person name="Salamov A.A."/>
            <person name="Bradshaw R.E."/>
            <person name="Ciuffetti L."/>
            <person name="Hamelin R.C."/>
            <person name="Kema G.H.J."/>
            <person name="Lawrence C."/>
            <person name="Scott J.A."/>
            <person name="Spatafora J.W."/>
            <person name="Turgeon B.G."/>
            <person name="de Wit P.J.G.M."/>
            <person name="Zhong S."/>
            <person name="Goodwin S.B."/>
            <person name="Grigoriev I.V."/>
        </authorList>
    </citation>
    <scope>NUCLEOTIDE SEQUENCE [LARGE SCALE GENOMIC DNA]</scope>
    <source>
        <strain evidence="3">C5 / ATCC 48332 / race O</strain>
    </source>
</reference>
<dbReference type="EMBL" id="KB445573">
    <property type="protein sequence ID" value="EMD93321.1"/>
    <property type="molecule type" value="Genomic_DNA"/>
</dbReference>
<feature type="non-terminal residue" evidence="2">
    <location>
        <position position="59"/>
    </location>
</feature>
<evidence type="ECO:0000313" key="3">
    <source>
        <dbReference type="Proteomes" id="UP000016936"/>
    </source>
</evidence>
<name>M2UI33_COCH5</name>
<dbReference type="AlphaFoldDB" id="M2UI33"/>
<accession>M2UI33</accession>
<keyword evidence="3" id="KW-1185">Reference proteome</keyword>
<reference evidence="3" key="2">
    <citation type="journal article" date="2013" name="PLoS Genet.">
        <title>Comparative genome structure, secondary metabolite, and effector coding capacity across Cochliobolus pathogens.</title>
        <authorList>
            <person name="Condon B.J."/>
            <person name="Leng Y."/>
            <person name="Wu D."/>
            <person name="Bushley K.E."/>
            <person name="Ohm R.A."/>
            <person name="Otillar R."/>
            <person name="Martin J."/>
            <person name="Schackwitz W."/>
            <person name="Grimwood J."/>
            <person name="MohdZainudin N."/>
            <person name="Xue C."/>
            <person name="Wang R."/>
            <person name="Manning V.A."/>
            <person name="Dhillon B."/>
            <person name="Tu Z.J."/>
            <person name="Steffenson B.J."/>
            <person name="Salamov A."/>
            <person name="Sun H."/>
            <person name="Lowry S."/>
            <person name="LaButti K."/>
            <person name="Han J."/>
            <person name="Copeland A."/>
            <person name="Lindquist E."/>
            <person name="Barry K."/>
            <person name="Schmutz J."/>
            <person name="Baker S.E."/>
            <person name="Ciuffetti L.M."/>
            <person name="Grigoriev I.V."/>
            <person name="Zhong S."/>
            <person name="Turgeon B.G."/>
        </authorList>
    </citation>
    <scope>NUCLEOTIDE SEQUENCE [LARGE SCALE GENOMIC DNA]</scope>
    <source>
        <strain evidence="3">C5 / ATCC 48332 / race O</strain>
    </source>
</reference>
<feature type="chain" id="PRO_5004027343" evidence="1">
    <location>
        <begin position="18"/>
        <end position="59"/>
    </location>
</feature>
<protein>
    <submittedName>
        <fullName evidence="2">Uncharacterized protein</fullName>
    </submittedName>
</protein>
<proteinExistence type="predicted"/>